<dbReference type="Proteomes" id="UP000007115">
    <property type="component" value="Unassembled WGS sequence"/>
</dbReference>
<feature type="domain" description="Nephrocystin 3-like N-terminal" evidence="2">
    <location>
        <begin position="14"/>
        <end position="192"/>
    </location>
</feature>
<dbReference type="STRING" id="413071.G9MFT1"/>
<name>G9MFT1_HYPVG</name>
<dbReference type="PANTHER" id="PTHR10039">
    <property type="entry name" value="AMELOGENIN"/>
    <property type="match status" value="1"/>
</dbReference>
<dbReference type="PANTHER" id="PTHR10039:SF5">
    <property type="entry name" value="NACHT DOMAIN-CONTAINING PROTEIN"/>
    <property type="match status" value="1"/>
</dbReference>
<dbReference type="InParanoid" id="G9MFT1"/>
<dbReference type="eggNOG" id="KOG2029">
    <property type="taxonomic scope" value="Eukaryota"/>
</dbReference>
<dbReference type="EMBL" id="ABDF02000002">
    <property type="protein sequence ID" value="EHK26382.1"/>
    <property type="molecule type" value="Genomic_DNA"/>
</dbReference>
<comment type="caution">
    <text evidence="3">The sequence shown here is derived from an EMBL/GenBank/DDBJ whole genome shotgun (WGS) entry which is preliminary data.</text>
</comment>
<dbReference type="GeneID" id="25787866"/>
<dbReference type="OMA" id="TINSAPW"/>
<organism evidence="3 4">
    <name type="scientific">Hypocrea virens (strain Gv29-8 / FGSC 10586)</name>
    <name type="common">Gliocladium virens</name>
    <name type="synonym">Trichoderma virens</name>
    <dbReference type="NCBI Taxonomy" id="413071"/>
    <lineage>
        <taxon>Eukaryota</taxon>
        <taxon>Fungi</taxon>
        <taxon>Dikarya</taxon>
        <taxon>Ascomycota</taxon>
        <taxon>Pezizomycotina</taxon>
        <taxon>Sordariomycetes</taxon>
        <taxon>Hypocreomycetidae</taxon>
        <taxon>Hypocreales</taxon>
        <taxon>Hypocreaceae</taxon>
        <taxon>Trichoderma</taxon>
    </lineage>
</organism>
<dbReference type="HOGENOM" id="CLU_1067721_0_0_1"/>
<accession>G9MFT1</accession>
<dbReference type="Pfam" id="PF24883">
    <property type="entry name" value="NPHP3_N"/>
    <property type="match status" value="1"/>
</dbReference>
<proteinExistence type="predicted"/>
<dbReference type="Gene3D" id="3.40.50.300">
    <property type="entry name" value="P-loop containing nucleotide triphosphate hydrolases"/>
    <property type="match status" value="1"/>
</dbReference>
<gene>
    <name evidence="3" type="ORF">TRIVIDRAFT_142895</name>
</gene>
<evidence type="ECO:0000313" key="3">
    <source>
        <dbReference type="EMBL" id="EHK26382.1"/>
    </source>
</evidence>
<dbReference type="SUPFAM" id="SSF52540">
    <property type="entry name" value="P-loop containing nucleoside triphosphate hydrolases"/>
    <property type="match status" value="1"/>
</dbReference>
<dbReference type="InterPro" id="IPR056884">
    <property type="entry name" value="NPHP3-like_N"/>
</dbReference>
<dbReference type="OrthoDB" id="4897745at2759"/>
<evidence type="ECO:0000313" key="4">
    <source>
        <dbReference type="Proteomes" id="UP000007115"/>
    </source>
</evidence>
<protein>
    <recommendedName>
        <fullName evidence="2">Nephrocystin 3-like N-terminal domain-containing protein</fullName>
    </recommendedName>
</protein>
<dbReference type="RefSeq" id="XP_013960592.1">
    <property type="nucleotide sequence ID" value="XM_014105117.1"/>
</dbReference>
<dbReference type="VEuPathDB" id="FungiDB:TRIVIDRAFT_142895"/>
<reference evidence="3 4" key="1">
    <citation type="journal article" date="2011" name="Genome Biol.">
        <title>Comparative genome sequence analysis underscores mycoparasitism as the ancestral life style of Trichoderma.</title>
        <authorList>
            <person name="Kubicek C.P."/>
            <person name="Herrera-Estrella A."/>
            <person name="Seidl-Seiboth V."/>
            <person name="Martinez D.A."/>
            <person name="Druzhinina I.S."/>
            <person name="Thon M."/>
            <person name="Zeilinger S."/>
            <person name="Casas-Flores S."/>
            <person name="Horwitz B.A."/>
            <person name="Mukherjee P.K."/>
            <person name="Mukherjee M."/>
            <person name="Kredics L."/>
            <person name="Alcaraz L.D."/>
            <person name="Aerts A."/>
            <person name="Antal Z."/>
            <person name="Atanasova L."/>
            <person name="Cervantes-Badillo M.G."/>
            <person name="Challacombe J."/>
            <person name="Chertkov O."/>
            <person name="McCluskey K."/>
            <person name="Coulpier F."/>
            <person name="Deshpande N."/>
            <person name="von Doehren H."/>
            <person name="Ebbole D.J."/>
            <person name="Esquivel-Naranjo E.U."/>
            <person name="Fekete E."/>
            <person name="Flipphi M."/>
            <person name="Glaser F."/>
            <person name="Gomez-Rodriguez E.Y."/>
            <person name="Gruber S."/>
            <person name="Han C."/>
            <person name="Henrissat B."/>
            <person name="Hermosa R."/>
            <person name="Hernandez-Onate M."/>
            <person name="Karaffa L."/>
            <person name="Kosti I."/>
            <person name="Le Crom S."/>
            <person name="Lindquist E."/>
            <person name="Lucas S."/>
            <person name="Luebeck M."/>
            <person name="Luebeck P.S."/>
            <person name="Margeot A."/>
            <person name="Metz B."/>
            <person name="Misra M."/>
            <person name="Nevalainen H."/>
            <person name="Omann M."/>
            <person name="Packer N."/>
            <person name="Perrone G."/>
            <person name="Uresti-Rivera E.E."/>
            <person name="Salamov A."/>
            <person name="Schmoll M."/>
            <person name="Seiboth B."/>
            <person name="Shapiro H."/>
            <person name="Sukno S."/>
            <person name="Tamayo-Ramos J.A."/>
            <person name="Tisch D."/>
            <person name="Wiest A."/>
            <person name="Wilkinson H.H."/>
            <person name="Zhang M."/>
            <person name="Coutinho P.M."/>
            <person name="Kenerley C.M."/>
            <person name="Monte E."/>
            <person name="Baker S.E."/>
            <person name="Grigoriev I.V."/>
        </authorList>
    </citation>
    <scope>NUCLEOTIDE SEQUENCE [LARGE SCALE GENOMIC DNA]</scope>
    <source>
        <strain evidence="4">Gv29-8 / FGSC 10586</strain>
    </source>
</reference>
<dbReference type="InterPro" id="IPR027417">
    <property type="entry name" value="P-loop_NTPase"/>
</dbReference>
<feature type="non-terminal residue" evidence="3">
    <location>
        <position position="261"/>
    </location>
</feature>
<evidence type="ECO:0000256" key="1">
    <source>
        <dbReference type="ARBA" id="ARBA00022737"/>
    </source>
</evidence>
<keyword evidence="4" id="KW-1185">Reference proteome</keyword>
<evidence type="ECO:0000259" key="2">
    <source>
        <dbReference type="Pfam" id="PF24883"/>
    </source>
</evidence>
<keyword evidence="1" id="KW-0677">Repeat</keyword>
<sequence length="261" mass="29523">MNAGFDNVHTAAKGTCRWLFRHEIYLDWVTCHQGLLWINGKPGTGKSTLLRYVLENHQTVSSAVTNHIVLSFFFSRHDVELQRTPLGLYRSLLYQILKQTPDMLPNLISTFKKRRKESGEPGEAWQWSVEELQDFFQLSLSYVLKTHQVWLFIDSLDACGQENAANLTRELKALVHILSSGGLNDFHVCLTCHGYLNLDPDSTLQICLENEIQGDILLYTQGQISASSMLSASDIATLIIHIAKGVFTLAYLLVNQVLELE</sequence>
<dbReference type="AlphaFoldDB" id="G9MFT1"/>